<evidence type="ECO:0000313" key="1">
    <source>
        <dbReference type="EMBL" id="MCM3738157.1"/>
    </source>
</evidence>
<gene>
    <name evidence="1" type="ORF">M3215_20810</name>
</gene>
<protein>
    <submittedName>
        <fullName evidence="1">Sigma factor G inhibitor Gin</fullName>
    </submittedName>
</protein>
<sequence length="63" mass="7553">MGYVTIKEEVCIVCEHKKDSGIHLYTSFICESCEREMIETNTNDPKYMFYLQQLRKIQNENTR</sequence>
<reference evidence="1" key="1">
    <citation type="submission" date="2022-05" db="EMBL/GenBank/DDBJ databases">
        <title>Comparative Genomics of Spacecraft Associated Microbes.</title>
        <authorList>
            <person name="Tran M.T."/>
            <person name="Wright A."/>
            <person name="Seuylemezian A."/>
            <person name="Eisen J."/>
            <person name="Coil D."/>
        </authorList>
    </citation>
    <scope>NUCLEOTIDE SEQUENCE</scope>
    <source>
        <strain evidence="1">FAIRING 10M-2.2</strain>
    </source>
</reference>
<accession>A0ACC6AB61</accession>
<dbReference type="Proteomes" id="UP001202289">
    <property type="component" value="Unassembled WGS sequence"/>
</dbReference>
<organism evidence="1 2">
    <name type="scientific">Bacillus cytotoxicus</name>
    <dbReference type="NCBI Taxonomy" id="580165"/>
    <lineage>
        <taxon>Bacteria</taxon>
        <taxon>Bacillati</taxon>
        <taxon>Bacillota</taxon>
        <taxon>Bacilli</taxon>
        <taxon>Bacillales</taxon>
        <taxon>Bacillaceae</taxon>
        <taxon>Bacillus</taxon>
        <taxon>Bacillus cereus group</taxon>
    </lineage>
</organism>
<comment type="caution">
    <text evidence="1">The sequence shown here is derived from an EMBL/GenBank/DDBJ whole genome shotgun (WGS) entry which is preliminary data.</text>
</comment>
<dbReference type="EMBL" id="JAMBOP010000036">
    <property type="protein sequence ID" value="MCM3738157.1"/>
    <property type="molecule type" value="Genomic_DNA"/>
</dbReference>
<keyword evidence="2" id="KW-1185">Reference proteome</keyword>
<evidence type="ECO:0000313" key="2">
    <source>
        <dbReference type="Proteomes" id="UP001202289"/>
    </source>
</evidence>
<proteinExistence type="predicted"/>
<name>A0ACC6AB61_9BACI</name>